<dbReference type="AlphaFoldDB" id="A0AAV7UCJ9"/>
<dbReference type="Proteomes" id="UP001066276">
    <property type="component" value="Chromosome 3_1"/>
</dbReference>
<reference evidence="1" key="1">
    <citation type="journal article" date="2022" name="bioRxiv">
        <title>Sequencing and chromosome-scale assembly of the giantPleurodeles waltlgenome.</title>
        <authorList>
            <person name="Brown T."/>
            <person name="Elewa A."/>
            <person name="Iarovenko S."/>
            <person name="Subramanian E."/>
            <person name="Araus A.J."/>
            <person name="Petzold A."/>
            <person name="Susuki M."/>
            <person name="Suzuki K.-i.T."/>
            <person name="Hayashi T."/>
            <person name="Toyoda A."/>
            <person name="Oliveira C."/>
            <person name="Osipova E."/>
            <person name="Leigh N.D."/>
            <person name="Simon A."/>
            <person name="Yun M.H."/>
        </authorList>
    </citation>
    <scope>NUCLEOTIDE SEQUENCE</scope>
    <source>
        <strain evidence="1">20211129_DDA</strain>
        <tissue evidence="1">Liver</tissue>
    </source>
</reference>
<name>A0AAV7UCJ9_PLEWA</name>
<gene>
    <name evidence="1" type="ORF">NDU88_002811</name>
</gene>
<keyword evidence="2" id="KW-1185">Reference proteome</keyword>
<accession>A0AAV7UCJ9</accession>
<organism evidence="1 2">
    <name type="scientific">Pleurodeles waltl</name>
    <name type="common">Iberian ribbed newt</name>
    <dbReference type="NCBI Taxonomy" id="8319"/>
    <lineage>
        <taxon>Eukaryota</taxon>
        <taxon>Metazoa</taxon>
        <taxon>Chordata</taxon>
        <taxon>Craniata</taxon>
        <taxon>Vertebrata</taxon>
        <taxon>Euteleostomi</taxon>
        <taxon>Amphibia</taxon>
        <taxon>Batrachia</taxon>
        <taxon>Caudata</taxon>
        <taxon>Salamandroidea</taxon>
        <taxon>Salamandridae</taxon>
        <taxon>Pleurodelinae</taxon>
        <taxon>Pleurodeles</taxon>
    </lineage>
</organism>
<proteinExistence type="predicted"/>
<comment type="caution">
    <text evidence="1">The sequence shown here is derived from an EMBL/GenBank/DDBJ whole genome shotgun (WGS) entry which is preliminary data.</text>
</comment>
<dbReference type="EMBL" id="JANPWB010000005">
    <property type="protein sequence ID" value="KAJ1186026.1"/>
    <property type="molecule type" value="Genomic_DNA"/>
</dbReference>
<protein>
    <submittedName>
        <fullName evidence="1">Uncharacterized protein</fullName>
    </submittedName>
</protein>
<sequence>MEPWWKVLELQLKPSHCLLGHGTAWYLGNGEPMGLCEHPVSLWPAQGNRAGPRREPRGAQRTLVRSLDHGKAQGGGTRVNGKAAAFVRDLLILSPAERRPSCKLMRVNATVGLFRTLHEVVSEVCPTEESL</sequence>
<evidence type="ECO:0000313" key="1">
    <source>
        <dbReference type="EMBL" id="KAJ1186026.1"/>
    </source>
</evidence>
<evidence type="ECO:0000313" key="2">
    <source>
        <dbReference type="Proteomes" id="UP001066276"/>
    </source>
</evidence>